<evidence type="ECO:0000256" key="3">
    <source>
        <dbReference type="ARBA" id="ARBA00022692"/>
    </source>
</evidence>
<feature type="transmembrane region" description="Helical" evidence="6">
    <location>
        <begin position="101"/>
        <end position="120"/>
    </location>
</feature>
<dbReference type="Pfam" id="PF03073">
    <property type="entry name" value="TspO_MBR"/>
    <property type="match status" value="1"/>
</dbReference>
<feature type="transmembrane region" description="Helical" evidence="6">
    <location>
        <begin position="76"/>
        <end position="94"/>
    </location>
</feature>
<dbReference type="InterPro" id="IPR038330">
    <property type="entry name" value="TspO/MBR-related_sf"/>
</dbReference>
<feature type="transmembrane region" description="Helical" evidence="6">
    <location>
        <begin position="6"/>
        <end position="23"/>
    </location>
</feature>
<dbReference type="EMBL" id="JBHMAG010000016">
    <property type="protein sequence ID" value="MFB9754668.1"/>
    <property type="molecule type" value="Genomic_DNA"/>
</dbReference>
<dbReference type="PANTHER" id="PTHR10057:SF0">
    <property type="entry name" value="TRANSLOCATOR PROTEIN"/>
    <property type="match status" value="1"/>
</dbReference>
<sequence>MWWDSLIIFVVTFGLFTLSAILWPTDRQWYASLNKPSWTPPAKWFGIVWTVLYALIAAAVTIVYDRTDSFQDVSAHWLIALAVNYAFNQAFNYVEFKAKNLFAGFVDTLLVAVTACWLLIETAAYSRLAAWLLVPYLLWASFATLLAWMIFLLNRDEAEAY</sequence>
<feature type="transmembrane region" description="Helical" evidence="6">
    <location>
        <begin position="44"/>
        <end position="64"/>
    </location>
</feature>
<dbReference type="InterPro" id="IPR004307">
    <property type="entry name" value="TspO_MBR"/>
</dbReference>
<proteinExistence type="inferred from homology"/>
<reference evidence="7 8" key="1">
    <citation type="submission" date="2024-09" db="EMBL/GenBank/DDBJ databases">
        <authorList>
            <person name="Sun Q."/>
            <person name="Mori K."/>
        </authorList>
    </citation>
    <scope>NUCLEOTIDE SEQUENCE [LARGE SCALE GENOMIC DNA]</scope>
    <source>
        <strain evidence="7 8">JCM 12520</strain>
    </source>
</reference>
<evidence type="ECO:0000256" key="1">
    <source>
        <dbReference type="ARBA" id="ARBA00004141"/>
    </source>
</evidence>
<keyword evidence="8" id="KW-1185">Reference proteome</keyword>
<evidence type="ECO:0000313" key="7">
    <source>
        <dbReference type="EMBL" id="MFB9754668.1"/>
    </source>
</evidence>
<comment type="similarity">
    <text evidence="2">Belongs to the TspO/BZRP family.</text>
</comment>
<dbReference type="CDD" id="cd15904">
    <property type="entry name" value="TSPO_MBR"/>
    <property type="match status" value="1"/>
</dbReference>
<evidence type="ECO:0000256" key="6">
    <source>
        <dbReference type="SAM" id="Phobius"/>
    </source>
</evidence>
<dbReference type="RefSeq" id="WP_344909353.1">
    <property type="nucleotide sequence ID" value="NZ_BAAAYO010000008.1"/>
</dbReference>
<accession>A0ABV5W265</accession>
<dbReference type="Gene3D" id="1.20.1260.100">
    <property type="entry name" value="TspO/MBR protein"/>
    <property type="match status" value="1"/>
</dbReference>
<evidence type="ECO:0000256" key="2">
    <source>
        <dbReference type="ARBA" id="ARBA00007524"/>
    </source>
</evidence>
<dbReference type="Proteomes" id="UP001589619">
    <property type="component" value="Unassembled WGS sequence"/>
</dbReference>
<dbReference type="PANTHER" id="PTHR10057">
    <property type="entry name" value="PERIPHERAL-TYPE BENZODIAZEPINE RECEPTOR"/>
    <property type="match status" value="1"/>
</dbReference>
<dbReference type="PIRSF" id="PIRSF005859">
    <property type="entry name" value="PBR"/>
    <property type="match status" value="1"/>
</dbReference>
<keyword evidence="5 6" id="KW-0472">Membrane</keyword>
<organism evidence="7 8">
    <name type="scientific">Paenibacillus hodogayensis</name>
    <dbReference type="NCBI Taxonomy" id="279208"/>
    <lineage>
        <taxon>Bacteria</taxon>
        <taxon>Bacillati</taxon>
        <taxon>Bacillota</taxon>
        <taxon>Bacilli</taxon>
        <taxon>Bacillales</taxon>
        <taxon>Paenibacillaceae</taxon>
        <taxon>Paenibacillus</taxon>
    </lineage>
</organism>
<name>A0ABV5W265_9BACL</name>
<evidence type="ECO:0000256" key="4">
    <source>
        <dbReference type="ARBA" id="ARBA00022989"/>
    </source>
</evidence>
<comment type="caution">
    <text evidence="7">The sequence shown here is derived from an EMBL/GenBank/DDBJ whole genome shotgun (WGS) entry which is preliminary data.</text>
</comment>
<comment type="subcellular location">
    <subcellularLocation>
        <location evidence="1">Membrane</location>
        <topology evidence="1">Multi-pass membrane protein</topology>
    </subcellularLocation>
</comment>
<feature type="transmembrane region" description="Helical" evidence="6">
    <location>
        <begin position="132"/>
        <end position="153"/>
    </location>
</feature>
<evidence type="ECO:0000313" key="8">
    <source>
        <dbReference type="Proteomes" id="UP001589619"/>
    </source>
</evidence>
<keyword evidence="4 6" id="KW-1133">Transmembrane helix</keyword>
<protein>
    <submittedName>
        <fullName evidence="7">TspO/MBR family protein</fullName>
    </submittedName>
</protein>
<gene>
    <name evidence="7" type="ORF">ACFFNY_24120</name>
</gene>
<keyword evidence="3 6" id="KW-0812">Transmembrane</keyword>
<evidence type="ECO:0000256" key="5">
    <source>
        <dbReference type="ARBA" id="ARBA00023136"/>
    </source>
</evidence>